<dbReference type="EMBL" id="JAULSW010000001">
    <property type="protein sequence ID" value="KAK3392883.1"/>
    <property type="molecule type" value="Genomic_DNA"/>
</dbReference>
<dbReference type="Proteomes" id="UP001285441">
    <property type="component" value="Unassembled WGS sequence"/>
</dbReference>
<sequence>MAPRTVLITGANRGLGLGLAKRFLEQLDHTVIAAVRNPDHPTSVALADLPKGKRSQLIVVEYDAAVWHEAANTVKELTEAYSINHLDIVIANAGIAKKFPTVKDVEGSDVLEHVEVNVLSKVSLYQATRDLLQKSTGKPIFAMVGAGAGALGRQPPVPNAVYGASYSMVNWYGVRINAEDEWLISIVLDPGWVQTDMGNAAAQGFGLEEAPVTLDDSCNGMFRVINAATKEKDGGRVVLHTGEVAAW</sequence>
<dbReference type="InterPro" id="IPR051468">
    <property type="entry name" value="Fungal_SecMetab_SDRs"/>
</dbReference>
<dbReference type="InterPro" id="IPR036291">
    <property type="entry name" value="NAD(P)-bd_dom_sf"/>
</dbReference>
<dbReference type="GO" id="GO:0005737">
    <property type="term" value="C:cytoplasm"/>
    <property type="evidence" value="ECO:0007669"/>
    <property type="project" value="TreeGrafter"/>
</dbReference>
<evidence type="ECO:0000256" key="1">
    <source>
        <dbReference type="ARBA" id="ARBA00006484"/>
    </source>
</evidence>
<proteinExistence type="inferred from homology"/>
<reference evidence="2" key="1">
    <citation type="journal article" date="2023" name="Mol. Phylogenet. Evol.">
        <title>Genome-scale phylogeny and comparative genomics of the fungal order Sordariales.</title>
        <authorList>
            <person name="Hensen N."/>
            <person name="Bonometti L."/>
            <person name="Westerberg I."/>
            <person name="Brannstrom I.O."/>
            <person name="Guillou S."/>
            <person name="Cros-Aarteil S."/>
            <person name="Calhoun S."/>
            <person name="Haridas S."/>
            <person name="Kuo A."/>
            <person name="Mondo S."/>
            <person name="Pangilinan J."/>
            <person name="Riley R."/>
            <person name="LaButti K."/>
            <person name="Andreopoulos B."/>
            <person name="Lipzen A."/>
            <person name="Chen C."/>
            <person name="Yan M."/>
            <person name="Daum C."/>
            <person name="Ng V."/>
            <person name="Clum A."/>
            <person name="Steindorff A."/>
            <person name="Ohm R.A."/>
            <person name="Martin F."/>
            <person name="Silar P."/>
            <person name="Natvig D.O."/>
            <person name="Lalanne C."/>
            <person name="Gautier V."/>
            <person name="Ament-Velasquez S.L."/>
            <person name="Kruys A."/>
            <person name="Hutchinson M.I."/>
            <person name="Powell A.J."/>
            <person name="Barry K."/>
            <person name="Miller A.N."/>
            <person name="Grigoriev I.V."/>
            <person name="Debuchy R."/>
            <person name="Gladieux P."/>
            <person name="Hiltunen Thoren M."/>
            <person name="Johannesson H."/>
        </authorList>
    </citation>
    <scope>NUCLEOTIDE SEQUENCE</scope>
    <source>
        <strain evidence="2">CBS 232.78</strain>
    </source>
</reference>
<keyword evidence="3" id="KW-1185">Reference proteome</keyword>
<dbReference type="Gene3D" id="3.40.50.720">
    <property type="entry name" value="NAD(P)-binding Rossmann-like Domain"/>
    <property type="match status" value="1"/>
</dbReference>
<reference evidence="2" key="2">
    <citation type="submission" date="2023-06" db="EMBL/GenBank/DDBJ databases">
        <authorList>
            <consortium name="Lawrence Berkeley National Laboratory"/>
            <person name="Haridas S."/>
            <person name="Hensen N."/>
            <person name="Bonometti L."/>
            <person name="Westerberg I."/>
            <person name="Brannstrom I.O."/>
            <person name="Guillou S."/>
            <person name="Cros-Aarteil S."/>
            <person name="Calhoun S."/>
            <person name="Kuo A."/>
            <person name="Mondo S."/>
            <person name="Pangilinan J."/>
            <person name="Riley R."/>
            <person name="LaButti K."/>
            <person name="Andreopoulos B."/>
            <person name="Lipzen A."/>
            <person name="Chen C."/>
            <person name="Yanf M."/>
            <person name="Daum C."/>
            <person name="Ng V."/>
            <person name="Clum A."/>
            <person name="Steindorff A."/>
            <person name="Ohm R."/>
            <person name="Martin F."/>
            <person name="Silar P."/>
            <person name="Natvig D."/>
            <person name="Lalanne C."/>
            <person name="Gautier V."/>
            <person name="Ament-velasquez S.L."/>
            <person name="Kruys A."/>
            <person name="Hutchinson M.I."/>
            <person name="Powell A.J."/>
            <person name="Barry K."/>
            <person name="Miller A.N."/>
            <person name="Grigoriev I.V."/>
            <person name="Debuchy R."/>
            <person name="Gladieux P."/>
            <person name="Thoren M.H."/>
            <person name="Johannesson H."/>
        </authorList>
    </citation>
    <scope>NUCLEOTIDE SEQUENCE</scope>
    <source>
        <strain evidence="2">CBS 232.78</strain>
    </source>
</reference>
<organism evidence="2 3">
    <name type="scientific">Podospora didyma</name>
    <dbReference type="NCBI Taxonomy" id="330526"/>
    <lineage>
        <taxon>Eukaryota</taxon>
        <taxon>Fungi</taxon>
        <taxon>Dikarya</taxon>
        <taxon>Ascomycota</taxon>
        <taxon>Pezizomycotina</taxon>
        <taxon>Sordariomycetes</taxon>
        <taxon>Sordariomycetidae</taxon>
        <taxon>Sordariales</taxon>
        <taxon>Podosporaceae</taxon>
        <taxon>Podospora</taxon>
    </lineage>
</organism>
<evidence type="ECO:0000313" key="3">
    <source>
        <dbReference type="Proteomes" id="UP001285441"/>
    </source>
</evidence>
<comment type="similarity">
    <text evidence="1">Belongs to the short-chain dehydrogenases/reductases (SDR) family.</text>
</comment>
<dbReference type="PRINTS" id="PR00081">
    <property type="entry name" value="GDHRDH"/>
</dbReference>
<dbReference type="PANTHER" id="PTHR43544:SF26">
    <property type="entry name" value="SHORT CHAIN DEHYDROGENASE_REDUCTASE FAMILY OXIDOREDUCTASE (JCVI)"/>
    <property type="match status" value="1"/>
</dbReference>
<dbReference type="PANTHER" id="PTHR43544">
    <property type="entry name" value="SHORT-CHAIN DEHYDROGENASE/REDUCTASE"/>
    <property type="match status" value="1"/>
</dbReference>
<dbReference type="Pfam" id="PF00106">
    <property type="entry name" value="adh_short"/>
    <property type="match status" value="1"/>
</dbReference>
<protein>
    <recommendedName>
        <fullName evidence="4">Aflatoxin biosynthesis ketoreductase nor-1</fullName>
    </recommendedName>
</protein>
<dbReference type="GO" id="GO:0016491">
    <property type="term" value="F:oxidoreductase activity"/>
    <property type="evidence" value="ECO:0007669"/>
    <property type="project" value="TreeGrafter"/>
</dbReference>
<comment type="caution">
    <text evidence="2">The sequence shown here is derived from an EMBL/GenBank/DDBJ whole genome shotgun (WGS) entry which is preliminary data.</text>
</comment>
<evidence type="ECO:0008006" key="4">
    <source>
        <dbReference type="Google" id="ProtNLM"/>
    </source>
</evidence>
<dbReference type="InterPro" id="IPR002347">
    <property type="entry name" value="SDR_fam"/>
</dbReference>
<gene>
    <name evidence="2" type="ORF">B0H63DRAFT_456765</name>
</gene>
<dbReference type="AlphaFoldDB" id="A0AAE0P3Q2"/>
<name>A0AAE0P3Q2_9PEZI</name>
<dbReference type="SUPFAM" id="SSF51735">
    <property type="entry name" value="NAD(P)-binding Rossmann-fold domains"/>
    <property type="match status" value="1"/>
</dbReference>
<evidence type="ECO:0000313" key="2">
    <source>
        <dbReference type="EMBL" id="KAK3392883.1"/>
    </source>
</evidence>
<accession>A0AAE0P3Q2</accession>